<keyword evidence="6" id="KW-0539">Nucleus</keyword>
<dbReference type="GO" id="GO:0034399">
    <property type="term" value="C:nuclear periphery"/>
    <property type="evidence" value="ECO:0007669"/>
    <property type="project" value="TreeGrafter"/>
</dbReference>
<evidence type="ECO:0000256" key="7">
    <source>
        <dbReference type="SAM" id="MobiDB-lite"/>
    </source>
</evidence>
<dbReference type="GO" id="GO:0005783">
    <property type="term" value="C:endoplasmic reticulum"/>
    <property type="evidence" value="ECO:0007669"/>
    <property type="project" value="TreeGrafter"/>
</dbReference>
<dbReference type="PANTHER" id="PTHR47808">
    <property type="entry name" value="INNER NUCLEAR MEMBRANE PROTEIN HEH2-RELATED"/>
    <property type="match status" value="1"/>
</dbReference>
<evidence type="ECO:0000256" key="2">
    <source>
        <dbReference type="ARBA" id="ARBA00022553"/>
    </source>
</evidence>
<comment type="subcellular location">
    <subcellularLocation>
        <location evidence="1">Nucleus inner membrane</location>
    </subcellularLocation>
</comment>
<dbReference type="Pfam" id="PF09402">
    <property type="entry name" value="MSC"/>
    <property type="match status" value="1"/>
</dbReference>
<dbReference type="Proteomes" id="UP000285405">
    <property type="component" value="Unassembled WGS sequence"/>
</dbReference>
<evidence type="ECO:0000256" key="6">
    <source>
        <dbReference type="ARBA" id="ARBA00023242"/>
    </source>
</evidence>
<feature type="compositionally biased region" description="Basic residues" evidence="7">
    <location>
        <begin position="129"/>
        <end position="138"/>
    </location>
</feature>
<evidence type="ECO:0000259" key="9">
    <source>
        <dbReference type="Pfam" id="PF09402"/>
    </source>
</evidence>
<accession>A0A420HAR0</accession>
<dbReference type="GO" id="GO:0005637">
    <property type="term" value="C:nuclear inner membrane"/>
    <property type="evidence" value="ECO:0007669"/>
    <property type="project" value="UniProtKB-SubCell"/>
</dbReference>
<gene>
    <name evidence="11" type="ORF">GcC1_210003</name>
</gene>
<reference evidence="11 12" key="1">
    <citation type="journal article" date="2018" name="BMC Genomics">
        <title>Comparative genome analyses reveal sequence features reflecting distinct modes of host-adaptation between dicot and monocot powdery mildew.</title>
        <authorList>
            <person name="Wu Y."/>
            <person name="Ma X."/>
            <person name="Pan Z."/>
            <person name="Kale S.D."/>
            <person name="Song Y."/>
            <person name="King H."/>
            <person name="Zhang Q."/>
            <person name="Presley C."/>
            <person name="Deng X."/>
            <person name="Wei C.I."/>
            <person name="Xiao S."/>
        </authorList>
    </citation>
    <scope>NUCLEOTIDE SEQUENCE [LARGE SCALE GENOMIC DNA]</scope>
    <source>
        <strain evidence="11">UCSC1</strain>
    </source>
</reference>
<dbReference type="OrthoDB" id="2503928at2759"/>
<feature type="compositionally biased region" description="Basic residues" evidence="7">
    <location>
        <begin position="225"/>
        <end position="237"/>
    </location>
</feature>
<feature type="transmembrane region" description="Helical" evidence="8">
    <location>
        <begin position="552"/>
        <end position="569"/>
    </location>
</feature>
<organism evidence="11 12">
    <name type="scientific">Golovinomyces cichoracearum</name>
    <dbReference type="NCBI Taxonomy" id="62708"/>
    <lineage>
        <taxon>Eukaryota</taxon>
        <taxon>Fungi</taxon>
        <taxon>Dikarya</taxon>
        <taxon>Ascomycota</taxon>
        <taxon>Pezizomycotina</taxon>
        <taxon>Leotiomycetes</taxon>
        <taxon>Erysiphales</taxon>
        <taxon>Erysiphaceae</taxon>
        <taxon>Golovinomyces</taxon>
    </lineage>
</organism>
<evidence type="ECO:0000313" key="12">
    <source>
        <dbReference type="Proteomes" id="UP000285405"/>
    </source>
</evidence>
<keyword evidence="5 8" id="KW-0472">Membrane</keyword>
<dbReference type="InterPro" id="IPR044780">
    <property type="entry name" value="Heh2/Src1"/>
</dbReference>
<evidence type="ECO:0000256" key="3">
    <source>
        <dbReference type="ARBA" id="ARBA00022692"/>
    </source>
</evidence>
<dbReference type="GO" id="GO:0071763">
    <property type="term" value="P:nuclear membrane organization"/>
    <property type="evidence" value="ECO:0007669"/>
    <property type="project" value="TreeGrafter"/>
</dbReference>
<feature type="region of interest" description="Disordered" evidence="7">
    <location>
        <begin position="93"/>
        <end position="173"/>
    </location>
</feature>
<feature type="transmembrane region" description="Helical" evidence="8">
    <location>
        <begin position="318"/>
        <end position="337"/>
    </location>
</feature>
<keyword evidence="4 8" id="KW-1133">Transmembrane helix</keyword>
<comment type="caution">
    <text evidence="11">The sequence shown here is derived from an EMBL/GenBank/DDBJ whole genome shotgun (WGS) entry which is preliminary data.</text>
</comment>
<feature type="compositionally biased region" description="Basic and acidic residues" evidence="7">
    <location>
        <begin position="149"/>
        <end position="163"/>
    </location>
</feature>
<feature type="compositionally biased region" description="Polar residues" evidence="7">
    <location>
        <begin position="250"/>
        <end position="271"/>
    </location>
</feature>
<feature type="region of interest" description="Disordered" evidence="7">
    <location>
        <begin position="194"/>
        <end position="271"/>
    </location>
</feature>
<name>A0A420HAR0_9PEZI</name>
<evidence type="ECO:0000256" key="1">
    <source>
        <dbReference type="ARBA" id="ARBA00004540"/>
    </source>
</evidence>
<proteinExistence type="predicted"/>
<feature type="domain" description="Man1/Src1-like C-terminal" evidence="9">
    <location>
        <begin position="326"/>
        <end position="667"/>
    </location>
</feature>
<evidence type="ECO:0000256" key="5">
    <source>
        <dbReference type="ARBA" id="ARBA00023136"/>
    </source>
</evidence>
<dbReference type="GO" id="GO:0003682">
    <property type="term" value="F:chromatin binding"/>
    <property type="evidence" value="ECO:0007669"/>
    <property type="project" value="InterPro"/>
</dbReference>
<dbReference type="InterPro" id="IPR025856">
    <property type="entry name" value="HeH/LEM_domain"/>
</dbReference>
<keyword evidence="3 8" id="KW-0812">Transmembrane</keyword>
<dbReference type="Gene3D" id="1.10.10.1180">
    <property type="entry name" value="MAN1, winged-helix domain"/>
    <property type="match status" value="1"/>
</dbReference>
<evidence type="ECO:0000259" key="10">
    <source>
        <dbReference type="Pfam" id="PF12949"/>
    </source>
</evidence>
<dbReference type="Pfam" id="PF12949">
    <property type="entry name" value="HeH"/>
    <property type="match status" value="1"/>
</dbReference>
<feature type="compositionally biased region" description="Polar residues" evidence="7">
    <location>
        <begin position="199"/>
        <end position="209"/>
    </location>
</feature>
<evidence type="ECO:0000256" key="8">
    <source>
        <dbReference type="SAM" id="Phobius"/>
    </source>
</evidence>
<dbReference type="PANTHER" id="PTHR47808:SF2">
    <property type="entry name" value="LEM DOMAIN-CONTAINING PROTEIN 2"/>
    <property type="match status" value="1"/>
</dbReference>
<dbReference type="CDD" id="cd12935">
    <property type="entry name" value="LEM_like"/>
    <property type="match status" value="1"/>
</dbReference>
<protein>
    <submittedName>
        <fullName evidence="11">Inner nuclear membrane protein SRC1</fullName>
    </submittedName>
</protein>
<dbReference type="EMBL" id="MCBR01021100">
    <property type="protein sequence ID" value="RKF54507.1"/>
    <property type="molecule type" value="Genomic_DNA"/>
</dbReference>
<dbReference type="AlphaFoldDB" id="A0A420HAR0"/>
<dbReference type="InterPro" id="IPR018996">
    <property type="entry name" value="Man1/Src1-like_C"/>
</dbReference>
<evidence type="ECO:0000256" key="4">
    <source>
        <dbReference type="ARBA" id="ARBA00022989"/>
    </source>
</evidence>
<sequence length="677" mass="77291">MSDTDSLDFLQEEFDPNSLTVPRLRSILVHYDVSYPSTAKKAQLVKIFIDEILPQRRRILKERDRARRSSRGIVNATSRESLEIDEDITPLPRVSRKSKRSTSSRLSVDEESEEGTSYRKERTQSLLKKTSRANSKHARSSDTENGLDAETRRKSLRTRKSETTTKYQPELAKIRYAHENDAIKTEKIDRKDSAFTYDNPFQSGSSPLSGKSPEMGRKSLGTPKERRRASGYVKARRRETTQIYDGIHPPSSNTFESPISPSAFNTSNGVTKSDEIKIEPGEEFTLEEQLELARERAAKGVEPCDPPRKNSASNYKSIIKGPLWVIMITILICYAAWYREQKIAVGYCGIGRESKLLTSSAWNMPRWARILLEPECEPCPHHAYCFDRMKEQCELDFLKKPHPLSLFSLIPLVPTCEPDGEKVRRIKVIADRAVEELREQRMKFECGATKNEAGAAGPAVDIDANDLMNEISKKRRGKISNEEFQGLWPQVLEEIKSRDEVQSVADGQSDQNLTNQVVRPLRIHTRLSSTSLARLPLSCALRRSARKTMGQYRIQIGFLIIIVLALLYVRSALISRRKTNAIIPSLVSLTLERLTNQAITHQENSEIERWISIGQLRDDILRDEHSIAKRERVWRKVRIVIETNANVRSSQKEDRNGEVSRVWEWIGAIESRPGLIH</sequence>
<evidence type="ECO:0000313" key="11">
    <source>
        <dbReference type="EMBL" id="RKF54507.1"/>
    </source>
</evidence>
<feature type="domain" description="HeH/LEM" evidence="10">
    <location>
        <begin position="16"/>
        <end position="49"/>
    </location>
</feature>
<dbReference type="InterPro" id="IPR041885">
    <property type="entry name" value="MAN1_winged_helix_dom"/>
</dbReference>
<keyword evidence="2" id="KW-0597">Phosphoprotein</keyword>